<reference evidence="2" key="2">
    <citation type="journal article" date="2021" name="PeerJ">
        <title>Extensive microbial diversity within the chicken gut microbiome revealed by metagenomics and culture.</title>
        <authorList>
            <person name="Gilroy R."/>
            <person name="Ravi A."/>
            <person name="Getino M."/>
            <person name="Pursley I."/>
            <person name="Horton D.L."/>
            <person name="Alikhan N.F."/>
            <person name="Baker D."/>
            <person name="Gharbi K."/>
            <person name="Hall N."/>
            <person name="Watson M."/>
            <person name="Adriaenssens E.M."/>
            <person name="Foster-Nyarko E."/>
            <person name="Jarju S."/>
            <person name="Secka A."/>
            <person name="Antonio M."/>
            <person name="Oren A."/>
            <person name="Chaudhuri R.R."/>
            <person name="La Ragione R."/>
            <person name="Hildebrand F."/>
            <person name="Pallen M.J."/>
        </authorList>
    </citation>
    <scope>NUCLEOTIDE SEQUENCE</scope>
    <source>
        <strain evidence="2">15467</strain>
    </source>
</reference>
<feature type="signal peptide" evidence="1">
    <location>
        <begin position="1"/>
        <end position="19"/>
    </location>
</feature>
<feature type="chain" id="PRO_5038453906" evidence="1">
    <location>
        <begin position="20"/>
        <end position="167"/>
    </location>
</feature>
<name>A0A9D9DKR1_9BACT</name>
<accession>A0A9D9DKR1</accession>
<evidence type="ECO:0000313" key="3">
    <source>
        <dbReference type="Proteomes" id="UP000823635"/>
    </source>
</evidence>
<dbReference type="Pfam" id="PF14060">
    <property type="entry name" value="DUF4252"/>
    <property type="match status" value="1"/>
</dbReference>
<dbReference type="EMBL" id="JADINB010000022">
    <property type="protein sequence ID" value="MBO8428503.1"/>
    <property type="molecule type" value="Genomic_DNA"/>
</dbReference>
<proteinExistence type="predicted"/>
<protein>
    <submittedName>
        <fullName evidence="2">DUF4252 domain-containing protein</fullName>
    </submittedName>
</protein>
<dbReference type="Proteomes" id="UP000823635">
    <property type="component" value="Unassembled WGS sequence"/>
</dbReference>
<comment type="caution">
    <text evidence="2">The sequence shown here is derived from an EMBL/GenBank/DDBJ whole genome shotgun (WGS) entry which is preliminary data.</text>
</comment>
<evidence type="ECO:0000256" key="1">
    <source>
        <dbReference type="SAM" id="SignalP"/>
    </source>
</evidence>
<dbReference type="InterPro" id="IPR025348">
    <property type="entry name" value="DUF4252"/>
</dbReference>
<dbReference type="AlphaFoldDB" id="A0A9D9DKR1"/>
<organism evidence="2 3">
    <name type="scientific">Candidatus Egerieousia excrementavium</name>
    <dbReference type="NCBI Taxonomy" id="2840778"/>
    <lineage>
        <taxon>Bacteria</taxon>
        <taxon>Pseudomonadati</taxon>
        <taxon>Bacteroidota</taxon>
        <taxon>Bacteroidia</taxon>
        <taxon>Bacteroidales</taxon>
        <taxon>Candidatus Egerieousia</taxon>
    </lineage>
</organism>
<keyword evidence="1" id="KW-0732">Signal</keyword>
<gene>
    <name evidence="2" type="ORF">IAC68_01015</name>
</gene>
<evidence type="ECO:0000313" key="2">
    <source>
        <dbReference type="EMBL" id="MBO8428503.1"/>
    </source>
</evidence>
<sequence>MKKTVIFLFAMFMAAATFAQGGKELYNRYSGKDGVSAVYISPAMFELIKQIPDIEIEGGETFNLSEIIKTFDGMYILEIENAELASEVGKNVAELVEKGRYSLLMEAVDGGDRVHVYIVREGDTVTDFLMLASEKGAESTGGSTAVISISAKMAMSELQKLMASAMQ</sequence>
<reference evidence="2" key="1">
    <citation type="submission" date="2020-10" db="EMBL/GenBank/DDBJ databases">
        <authorList>
            <person name="Gilroy R."/>
        </authorList>
    </citation>
    <scope>NUCLEOTIDE SEQUENCE</scope>
    <source>
        <strain evidence="2">15467</strain>
    </source>
</reference>